<evidence type="ECO:0000256" key="4">
    <source>
        <dbReference type="ARBA" id="ARBA00023136"/>
    </source>
</evidence>
<feature type="transmembrane region" description="Helical" evidence="5">
    <location>
        <begin position="104"/>
        <end position="123"/>
    </location>
</feature>
<organism evidence="7 8">
    <name type="scientific">Dyella lipolytica</name>
    <dbReference type="NCBI Taxonomy" id="1867835"/>
    <lineage>
        <taxon>Bacteria</taxon>
        <taxon>Pseudomonadati</taxon>
        <taxon>Pseudomonadota</taxon>
        <taxon>Gammaproteobacteria</taxon>
        <taxon>Lysobacterales</taxon>
        <taxon>Rhodanobacteraceae</taxon>
        <taxon>Dyella</taxon>
    </lineage>
</organism>
<gene>
    <name evidence="7" type="ORF">ISP13_08775</name>
</gene>
<feature type="transmembrane region" description="Helical" evidence="5">
    <location>
        <begin position="396"/>
        <end position="418"/>
    </location>
</feature>
<feature type="transmembrane region" description="Helical" evidence="5">
    <location>
        <begin position="339"/>
        <end position="358"/>
    </location>
</feature>
<proteinExistence type="predicted"/>
<keyword evidence="8" id="KW-1185">Reference proteome</keyword>
<keyword evidence="2 5" id="KW-0812">Transmembrane</keyword>
<sequence>MFVLSLVYLMLTIIRPQDYMPALTGIPLLPVVLLLAFLLWLGSNTKVFAGPQFLLLLLFLLALMVSDAANGWVGGALVQLKTFGPIVIAFFVLASAIAASPRRVVVAFFVFVLCSIVLALHGWNQTRVGVGWTGTPLSLDGRIQYVGIFNDPNDLGLLFATAFPMAVYLSGRGGFLRRVIWLAGAALLLYGIFLTNSRGAMLAVVAIGAVYLWRRRGLVTALVLSGVGLVGMMMMPSRLQQLDVSESSAFGRVDAWYEGLHMFLAKPLFGVGAGNFTDYNELTAHNSLILVLAETGFFGYIIWLAFVGYGFWMMLTILRQAPPPSDDAEQAKAWQVERGLAFTLLLSLTGLFTAAFFLSRSYTVLLYLVAALVVGEYAGARQRFPDLPHFRLADGWWRWLPIAMISIAALFVMVALLLHSA</sequence>
<dbReference type="GO" id="GO:0016874">
    <property type="term" value="F:ligase activity"/>
    <property type="evidence" value="ECO:0007669"/>
    <property type="project" value="UniProtKB-KW"/>
</dbReference>
<keyword evidence="4 5" id="KW-0472">Membrane</keyword>
<feature type="transmembrane region" description="Helical" evidence="5">
    <location>
        <begin position="20"/>
        <end position="41"/>
    </location>
</feature>
<feature type="transmembrane region" description="Helical" evidence="5">
    <location>
        <begin position="364"/>
        <end position="384"/>
    </location>
</feature>
<reference evidence="7 8" key="1">
    <citation type="submission" date="2020-10" db="EMBL/GenBank/DDBJ databases">
        <title>Phylogeny of dyella-like bacteria.</title>
        <authorList>
            <person name="Fu J."/>
        </authorList>
    </citation>
    <scope>NUCLEOTIDE SEQUENCE [LARGE SCALE GENOMIC DNA]</scope>
    <source>
        <strain evidence="7 8">DHOB07</strain>
    </source>
</reference>
<dbReference type="Proteomes" id="UP001620405">
    <property type="component" value="Unassembled WGS sequence"/>
</dbReference>
<evidence type="ECO:0000256" key="3">
    <source>
        <dbReference type="ARBA" id="ARBA00022989"/>
    </source>
</evidence>
<feature type="transmembrane region" description="Helical" evidence="5">
    <location>
        <begin position="53"/>
        <end position="72"/>
    </location>
</feature>
<feature type="transmembrane region" description="Helical" evidence="5">
    <location>
        <begin position="297"/>
        <end position="318"/>
    </location>
</feature>
<comment type="subcellular location">
    <subcellularLocation>
        <location evidence="1">Membrane</location>
        <topology evidence="1">Multi-pass membrane protein</topology>
    </subcellularLocation>
</comment>
<evidence type="ECO:0000259" key="6">
    <source>
        <dbReference type="Pfam" id="PF04932"/>
    </source>
</evidence>
<feature type="transmembrane region" description="Helical" evidence="5">
    <location>
        <begin position="218"/>
        <end position="235"/>
    </location>
</feature>
<dbReference type="PANTHER" id="PTHR37422">
    <property type="entry name" value="TEICHURONIC ACID BIOSYNTHESIS PROTEIN TUAE"/>
    <property type="match status" value="1"/>
</dbReference>
<feature type="transmembrane region" description="Helical" evidence="5">
    <location>
        <begin position="255"/>
        <end position="277"/>
    </location>
</feature>
<comment type="caution">
    <text evidence="7">The sequence shown here is derived from an EMBL/GenBank/DDBJ whole genome shotgun (WGS) entry which is preliminary data.</text>
</comment>
<keyword evidence="7" id="KW-0436">Ligase</keyword>
<dbReference type="EMBL" id="JADIKG010000011">
    <property type="protein sequence ID" value="MFK2873625.1"/>
    <property type="molecule type" value="Genomic_DNA"/>
</dbReference>
<dbReference type="Pfam" id="PF04932">
    <property type="entry name" value="Wzy_C"/>
    <property type="match status" value="1"/>
</dbReference>
<dbReference type="InterPro" id="IPR007016">
    <property type="entry name" value="O-antigen_ligase-rel_domated"/>
</dbReference>
<accession>A0ABW8IUG3</accession>
<evidence type="ECO:0000256" key="5">
    <source>
        <dbReference type="SAM" id="Phobius"/>
    </source>
</evidence>
<protein>
    <submittedName>
        <fullName evidence="7">O-antigen ligase family protein</fullName>
    </submittedName>
</protein>
<name>A0ABW8IUG3_9GAMM</name>
<keyword evidence="3 5" id="KW-1133">Transmembrane helix</keyword>
<evidence type="ECO:0000313" key="8">
    <source>
        <dbReference type="Proteomes" id="UP001620405"/>
    </source>
</evidence>
<evidence type="ECO:0000256" key="1">
    <source>
        <dbReference type="ARBA" id="ARBA00004141"/>
    </source>
</evidence>
<feature type="transmembrane region" description="Helical" evidence="5">
    <location>
        <begin position="78"/>
        <end position="97"/>
    </location>
</feature>
<evidence type="ECO:0000313" key="7">
    <source>
        <dbReference type="EMBL" id="MFK2873625.1"/>
    </source>
</evidence>
<dbReference type="InterPro" id="IPR051533">
    <property type="entry name" value="WaaL-like"/>
</dbReference>
<dbReference type="PANTHER" id="PTHR37422:SF13">
    <property type="entry name" value="LIPOPOLYSACCHARIDE BIOSYNTHESIS PROTEIN PA4999-RELATED"/>
    <property type="match status" value="1"/>
</dbReference>
<feature type="domain" description="O-antigen ligase-related" evidence="6">
    <location>
        <begin position="184"/>
        <end position="304"/>
    </location>
</feature>
<evidence type="ECO:0000256" key="2">
    <source>
        <dbReference type="ARBA" id="ARBA00022692"/>
    </source>
</evidence>